<evidence type="ECO:0000256" key="1">
    <source>
        <dbReference type="SAM" id="Coils"/>
    </source>
</evidence>
<protein>
    <submittedName>
        <fullName evidence="2">Uncharacterized protein</fullName>
    </submittedName>
</protein>
<sequence>MQAIVQGEIYALVHELLALRRRDPDPDLHDLLFRDITDELDAIIVVDDVERSLLQDVESEKRLIARIKVLERQRHIRTLREAKEKVELAMEQYVAAVEAQAWEQKAQASGLEVQTRVDEANEALKKRTSEFEELKKMLE</sequence>
<evidence type="ECO:0000313" key="2">
    <source>
        <dbReference type="EMBL" id="OCT49824.1"/>
    </source>
</evidence>
<feature type="coiled-coil region" evidence="1">
    <location>
        <begin position="72"/>
        <end position="137"/>
    </location>
</feature>
<dbReference type="VEuPathDB" id="FungiDB:CLCR_07740"/>
<reference evidence="3" key="1">
    <citation type="submission" date="2015-07" db="EMBL/GenBank/DDBJ databases">
        <authorList>
            <person name="Teixeira M.M."/>
            <person name="Souza R.C."/>
            <person name="Almeida L.G."/>
            <person name="Vicente V.A."/>
            <person name="de Hoog S."/>
            <person name="Bocca A.L."/>
            <person name="de Almeida S.R."/>
            <person name="Vasconcelos A.T."/>
            <person name="Felipe M.S."/>
        </authorList>
    </citation>
    <scope>NUCLEOTIDE SEQUENCE [LARGE SCALE GENOMIC DNA]</scope>
    <source>
        <strain evidence="3">KSF</strain>
    </source>
</reference>
<keyword evidence="1" id="KW-0175">Coiled coil</keyword>
<proteinExistence type="predicted"/>
<dbReference type="AlphaFoldDB" id="A0A1C1CMT4"/>
<dbReference type="VEuPathDB" id="FungiDB:G647_08746"/>
<accession>A0A1C1CMT4</accession>
<dbReference type="EMBL" id="LGRB01000010">
    <property type="protein sequence ID" value="OCT49824.1"/>
    <property type="molecule type" value="Genomic_DNA"/>
</dbReference>
<evidence type="ECO:0000313" key="3">
    <source>
        <dbReference type="Proteomes" id="UP000094526"/>
    </source>
</evidence>
<keyword evidence="3" id="KW-1185">Reference proteome</keyword>
<organism evidence="2 3">
    <name type="scientific">Cladophialophora carrionii</name>
    <dbReference type="NCBI Taxonomy" id="86049"/>
    <lineage>
        <taxon>Eukaryota</taxon>
        <taxon>Fungi</taxon>
        <taxon>Dikarya</taxon>
        <taxon>Ascomycota</taxon>
        <taxon>Pezizomycotina</taxon>
        <taxon>Eurotiomycetes</taxon>
        <taxon>Chaetothyriomycetidae</taxon>
        <taxon>Chaetothyriales</taxon>
        <taxon>Herpotrichiellaceae</taxon>
        <taxon>Cladophialophora</taxon>
    </lineage>
</organism>
<gene>
    <name evidence="2" type="ORF">CLCR_07740</name>
</gene>
<name>A0A1C1CMT4_9EURO</name>
<comment type="caution">
    <text evidence="2">The sequence shown here is derived from an EMBL/GenBank/DDBJ whole genome shotgun (WGS) entry which is preliminary data.</text>
</comment>
<dbReference type="Proteomes" id="UP000094526">
    <property type="component" value="Unassembled WGS sequence"/>
</dbReference>